<feature type="chain" id="PRO_5042064345" evidence="4">
    <location>
        <begin position="22"/>
        <end position="583"/>
    </location>
</feature>
<feature type="domain" description="3-hydroxyacyl-CoA dehydrogenase NAD binding" evidence="6">
    <location>
        <begin position="7"/>
        <end position="183"/>
    </location>
</feature>
<dbReference type="Pfam" id="PF00725">
    <property type="entry name" value="3HCDH"/>
    <property type="match status" value="2"/>
</dbReference>
<evidence type="ECO:0000259" key="6">
    <source>
        <dbReference type="Pfam" id="PF02737"/>
    </source>
</evidence>
<name>A0AAE3GMF8_9PSEU</name>
<gene>
    <name evidence="7" type="ORF">LX83_007171</name>
</gene>
<dbReference type="Gene3D" id="1.10.1040.10">
    <property type="entry name" value="N-(1-d-carboxylethyl)-l-norvaline Dehydrogenase, domain 2"/>
    <property type="match status" value="2"/>
</dbReference>
<dbReference type="GO" id="GO:0008691">
    <property type="term" value="F:3-hydroxybutyryl-CoA dehydrogenase activity"/>
    <property type="evidence" value="ECO:0007669"/>
    <property type="project" value="TreeGrafter"/>
</dbReference>
<dbReference type="PANTHER" id="PTHR48075:SF9">
    <property type="entry name" value="3-HYDROXYBUTYRYL-COA DEHYDROGENASE"/>
    <property type="match status" value="1"/>
</dbReference>
<dbReference type="InterPro" id="IPR036291">
    <property type="entry name" value="NAD(P)-bd_dom_sf"/>
</dbReference>
<keyword evidence="3" id="KW-0560">Oxidoreductase</keyword>
<dbReference type="SUPFAM" id="SSF48179">
    <property type="entry name" value="6-phosphogluconate dehydrogenase C-terminal domain-like"/>
    <property type="match status" value="2"/>
</dbReference>
<dbReference type="RefSeq" id="WP_253780377.1">
    <property type="nucleotide sequence ID" value="NZ_JAMTCK010000028.1"/>
</dbReference>
<dbReference type="InterPro" id="IPR013328">
    <property type="entry name" value="6PGD_dom2"/>
</dbReference>
<evidence type="ECO:0000313" key="7">
    <source>
        <dbReference type="EMBL" id="MCP2170280.1"/>
    </source>
</evidence>
<dbReference type="GO" id="GO:0006635">
    <property type="term" value="P:fatty acid beta-oxidation"/>
    <property type="evidence" value="ECO:0007669"/>
    <property type="project" value="TreeGrafter"/>
</dbReference>
<evidence type="ECO:0000259" key="5">
    <source>
        <dbReference type="Pfam" id="PF00725"/>
    </source>
</evidence>
<protein>
    <submittedName>
        <fullName evidence="7">3-hydroxybutyryl-CoA dehydrogenase</fullName>
    </submittedName>
</protein>
<evidence type="ECO:0000313" key="8">
    <source>
        <dbReference type="Proteomes" id="UP001206128"/>
    </source>
</evidence>
<dbReference type="PANTHER" id="PTHR48075">
    <property type="entry name" value="3-HYDROXYACYL-COA DEHYDROGENASE FAMILY PROTEIN"/>
    <property type="match status" value="1"/>
</dbReference>
<keyword evidence="4" id="KW-0732">Signal</keyword>
<comment type="caution">
    <text evidence="7">The sequence shown here is derived from an EMBL/GenBank/DDBJ whole genome shotgun (WGS) entry which is preliminary data.</text>
</comment>
<reference evidence="7" key="1">
    <citation type="submission" date="2022-06" db="EMBL/GenBank/DDBJ databases">
        <title>Genomic Encyclopedia of Archaeal and Bacterial Type Strains, Phase II (KMG-II): from individual species to whole genera.</title>
        <authorList>
            <person name="Goeker M."/>
        </authorList>
    </citation>
    <scope>NUCLEOTIDE SEQUENCE</scope>
    <source>
        <strain evidence="7">DSM 43935</strain>
    </source>
</reference>
<dbReference type="GO" id="GO:0070403">
    <property type="term" value="F:NAD+ binding"/>
    <property type="evidence" value="ECO:0007669"/>
    <property type="project" value="InterPro"/>
</dbReference>
<evidence type="ECO:0000256" key="1">
    <source>
        <dbReference type="ARBA" id="ARBA00005086"/>
    </source>
</evidence>
<dbReference type="SUPFAM" id="SSF51735">
    <property type="entry name" value="NAD(P)-binding Rossmann-fold domains"/>
    <property type="match status" value="2"/>
</dbReference>
<dbReference type="InterPro" id="IPR006108">
    <property type="entry name" value="3HC_DH_C"/>
</dbReference>
<feature type="domain" description="3-hydroxyacyl-CoA dehydrogenase NAD binding" evidence="6">
    <location>
        <begin position="303"/>
        <end position="481"/>
    </location>
</feature>
<keyword evidence="8" id="KW-1185">Reference proteome</keyword>
<organism evidence="7 8">
    <name type="scientific">Goodfellowiella coeruleoviolacea</name>
    <dbReference type="NCBI Taxonomy" id="334858"/>
    <lineage>
        <taxon>Bacteria</taxon>
        <taxon>Bacillati</taxon>
        <taxon>Actinomycetota</taxon>
        <taxon>Actinomycetes</taxon>
        <taxon>Pseudonocardiales</taxon>
        <taxon>Pseudonocardiaceae</taxon>
        <taxon>Goodfellowiella</taxon>
    </lineage>
</organism>
<feature type="domain" description="3-hydroxyacyl-CoA dehydrogenase C-terminal" evidence="5">
    <location>
        <begin position="194"/>
        <end position="282"/>
    </location>
</feature>
<dbReference type="InterPro" id="IPR008927">
    <property type="entry name" value="6-PGluconate_DH-like_C_sf"/>
</dbReference>
<comment type="similarity">
    <text evidence="2">Belongs to the 3-hydroxyacyl-CoA dehydrogenase family.</text>
</comment>
<accession>A0AAE3GMF8</accession>
<dbReference type="InterPro" id="IPR006176">
    <property type="entry name" value="3-OHacyl-CoA_DH_NAD-bd"/>
</dbReference>
<comment type="pathway">
    <text evidence="1">Lipid metabolism; butanoate metabolism.</text>
</comment>
<evidence type="ECO:0000256" key="2">
    <source>
        <dbReference type="ARBA" id="ARBA00009463"/>
    </source>
</evidence>
<proteinExistence type="inferred from homology"/>
<dbReference type="Gene3D" id="3.40.50.720">
    <property type="entry name" value="NAD(P)-binding Rossmann-like Domain"/>
    <property type="match status" value="2"/>
</dbReference>
<dbReference type="AlphaFoldDB" id="A0AAE3GMF8"/>
<dbReference type="EMBL" id="JAMTCK010000028">
    <property type="protein sequence ID" value="MCP2170280.1"/>
    <property type="molecule type" value="Genomic_DNA"/>
</dbReference>
<evidence type="ECO:0000256" key="4">
    <source>
        <dbReference type="SAM" id="SignalP"/>
    </source>
</evidence>
<feature type="domain" description="3-hydroxyacyl-CoA dehydrogenase C-terminal" evidence="5">
    <location>
        <begin position="484"/>
        <end position="577"/>
    </location>
</feature>
<dbReference type="Proteomes" id="UP001206128">
    <property type="component" value="Unassembled WGS sequence"/>
</dbReference>
<sequence>MIRPFSTICVIGLGTTGSALAALLAAHGYRVDGVECDAHSLLRGRSAVAAAIDALGLPDAAEVEALRRVNLTTSTSLFSRADLVIEAVPEQLPQKVEVLRQADSLCPAATVFATTTTALPVTEIASRSGRMTRTVGLHLCHPGQLSDGSVVEVVLPPVTDHRVRSEIDNLVRSLGKSPVAVADHPGLLGAGLYLGYLNSAAAMYAQAYASRDDIDAALIHGCGLRVGPLTQLDVMGLDVVLDSLRVLAERTGDEWYAPAGILSRMVDAGLLGRKSGRGFYQYDNDEDPPREPDDGATARQVTKVGVVGAGTMAAGIAEVFARAGYPTAVAARTDERATTTLSTVEKSLSRAVHRGKLVGEDMDRAMARLSGAGELGALHDCDLVIEAVTEELTVKRSVFAELDKLTRSGTVLATTTSSLPVLQIATATARPEDVVAMHFFNPAPVMKLVEVAHTPLTSDDVVATALAVTRSLGRCPVRCGDRTGFIVNALLFPYLNRAVNLAQRLHVGLDVVDSVMTGAYGHPVGPFQLLDMVGLDVSLAIQERLHETCHDPGLAPAEYLSDFVAAGYLGRKSGRGFRVHQPA</sequence>
<feature type="signal peptide" evidence="4">
    <location>
        <begin position="1"/>
        <end position="21"/>
    </location>
</feature>
<evidence type="ECO:0000256" key="3">
    <source>
        <dbReference type="ARBA" id="ARBA00023002"/>
    </source>
</evidence>
<dbReference type="FunFam" id="3.40.50.720:FF:000009">
    <property type="entry name" value="Fatty oxidation complex, alpha subunit"/>
    <property type="match status" value="1"/>
</dbReference>
<dbReference type="Pfam" id="PF02737">
    <property type="entry name" value="3HCDH_N"/>
    <property type="match status" value="2"/>
</dbReference>